<gene>
    <name evidence="2" type="ORF">Mettu_1114</name>
</gene>
<dbReference type="EMBL" id="JH109152">
    <property type="protein sequence ID" value="EGW22306.1"/>
    <property type="molecule type" value="Genomic_DNA"/>
</dbReference>
<reference evidence="2 3" key="1">
    <citation type="submission" date="2011-06" db="EMBL/GenBank/DDBJ databases">
        <title>Genomic sequence of Methylobacter tundripaludum SV96.</title>
        <authorList>
            <consortium name="US DOE Joint Genome Institute"/>
            <person name="Lucas S."/>
            <person name="Han J."/>
            <person name="Lapidus A."/>
            <person name="Cheng J.-F."/>
            <person name="Goodwin L."/>
            <person name="Pitluck S."/>
            <person name="Held B."/>
            <person name="Detter J.C."/>
            <person name="Han C."/>
            <person name="Tapia R."/>
            <person name="Land M."/>
            <person name="Hauser L."/>
            <person name="Kyrpides N."/>
            <person name="Ivanova N."/>
            <person name="Ovchinnikova G."/>
            <person name="Pagani I."/>
            <person name="Klotz M.G."/>
            <person name="Dispirito A.A."/>
            <person name="Murrell J.C."/>
            <person name="Dunfield P."/>
            <person name="Kalyuzhnaya M.G."/>
            <person name="Svenning M."/>
            <person name="Trotsenko Y.A."/>
            <person name="Stein L.Y."/>
            <person name="Woyke T."/>
        </authorList>
    </citation>
    <scope>NUCLEOTIDE SEQUENCE [LARGE SCALE GENOMIC DNA]</scope>
    <source>
        <strain evidence="3">ATCC BAA-1195 / DSM 17260 / SV96</strain>
    </source>
</reference>
<organism evidence="2 3">
    <name type="scientific">Methylobacter tundripaludum (strain ATCC BAA-1195 / DSM 17260 / SV96)</name>
    <dbReference type="NCBI Taxonomy" id="697282"/>
    <lineage>
        <taxon>Bacteria</taxon>
        <taxon>Pseudomonadati</taxon>
        <taxon>Pseudomonadota</taxon>
        <taxon>Gammaproteobacteria</taxon>
        <taxon>Methylococcales</taxon>
        <taxon>Methylococcaceae</taxon>
        <taxon>Methylobacter</taxon>
    </lineage>
</organism>
<evidence type="ECO:0000313" key="2">
    <source>
        <dbReference type="EMBL" id="EGW22306.1"/>
    </source>
</evidence>
<feature type="region of interest" description="Disordered" evidence="1">
    <location>
        <begin position="1"/>
        <end position="20"/>
    </location>
</feature>
<proteinExistence type="predicted"/>
<protein>
    <recommendedName>
        <fullName evidence="4">Plasmid mobilization relaxosome protein MobC</fullName>
    </recommendedName>
</protein>
<sequence>MEQKKTRAKGAGRKPLPPEDRAKVISCRLTEAQHKRFIELGGVVWLRQQIDKA</sequence>
<evidence type="ECO:0008006" key="4">
    <source>
        <dbReference type="Google" id="ProtNLM"/>
    </source>
</evidence>
<feature type="compositionally biased region" description="Basic residues" evidence="1">
    <location>
        <begin position="1"/>
        <end position="12"/>
    </location>
</feature>
<keyword evidence="3" id="KW-1185">Reference proteome</keyword>
<evidence type="ECO:0000256" key="1">
    <source>
        <dbReference type="SAM" id="MobiDB-lite"/>
    </source>
</evidence>
<evidence type="ECO:0000313" key="3">
    <source>
        <dbReference type="Proteomes" id="UP000004664"/>
    </source>
</evidence>
<accession>G3ISD6</accession>
<name>G3ISD6_METTV</name>
<dbReference type="RefSeq" id="WP_006890277.1">
    <property type="nucleotide sequence ID" value="NZ_JH109152.1"/>
</dbReference>
<dbReference type="Proteomes" id="UP000004664">
    <property type="component" value="Unassembled WGS sequence"/>
</dbReference>
<dbReference type="AlphaFoldDB" id="G3ISD6"/>
<dbReference type="HOGENOM" id="CLU_3063378_0_0_6"/>